<keyword evidence="3" id="KW-0813">Transport</keyword>
<evidence type="ECO:0000256" key="8">
    <source>
        <dbReference type="SAM" id="Phobius"/>
    </source>
</evidence>
<protein>
    <submittedName>
        <fullName evidence="9">4-azaleucine resistance transporter AzlC</fullName>
    </submittedName>
</protein>
<evidence type="ECO:0000256" key="7">
    <source>
        <dbReference type="ARBA" id="ARBA00023136"/>
    </source>
</evidence>
<dbReference type="Proteomes" id="UP000547973">
    <property type="component" value="Unassembled WGS sequence"/>
</dbReference>
<keyword evidence="7 8" id="KW-0472">Membrane</keyword>
<dbReference type="PANTHER" id="PTHR34979:SF1">
    <property type="entry name" value="INNER MEMBRANE PROTEIN YGAZ"/>
    <property type="match status" value="1"/>
</dbReference>
<accession>A0A7Z0CJ07</accession>
<feature type="transmembrane region" description="Helical" evidence="8">
    <location>
        <begin position="212"/>
        <end position="228"/>
    </location>
</feature>
<evidence type="ECO:0000256" key="5">
    <source>
        <dbReference type="ARBA" id="ARBA00022692"/>
    </source>
</evidence>
<organism evidence="9 10">
    <name type="scientific">Demequina lutea</name>
    <dbReference type="NCBI Taxonomy" id="431489"/>
    <lineage>
        <taxon>Bacteria</taxon>
        <taxon>Bacillati</taxon>
        <taxon>Actinomycetota</taxon>
        <taxon>Actinomycetes</taxon>
        <taxon>Micrococcales</taxon>
        <taxon>Demequinaceae</taxon>
        <taxon>Demequina</taxon>
    </lineage>
</organism>
<comment type="similarity">
    <text evidence="2">Belongs to the AzlC family.</text>
</comment>
<feature type="transmembrane region" description="Helical" evidence="8">
    <location>
        <begin position="96"/>
        <end position="120"/>
    </location>
</feature>
<feature type="transmembrane region" description="Helical" evidence="8">
    <location>
        <begin position="65"/>
        <end position="84"/>
    </location>
</feature>
<feature type="transmembrane region" description="Helical" evidence="8">
    <location>
        <begin position="186"/>
        <end position="205"/>
    </location>
</feature>
<sequence>MTPPQSGPIPASGSGAANGGPVLGIGRQQWVDSWSGLKAIAPLMPGSAAFGLAFGALIPAAGVNGWTGVFASASVMAGASQISIIESVKANAPAFIAVLTALIINARFALYSAALGPVFASFPRRWKLGLAHLMTDQAAVVALQNAQRYPDPVRRRWFILGGALPFVLVWMVGSVVGILAGPIIPASWNIGFIVPLMFIAVMVPVLRKPEELVGLGVTAAVVLLSRGMPFGLNVLTGIVAGLIAGTFFAEFADARRARRGEHQDTVVEAAEHEAGEAM</sequence>
<comment type="subcellular location">
    <subcellularLocation>
        <location evidence="1">Cell membrane</location>
        <topology evidence="1">Multi-pass membrane protein</topology>
    </subcellularLocation>
</comment>
<dbReference type="AlphaFoldDB" id="A0A7Z0CJ07"/>
<name>A0A7Z0CJ07_9MICO</name>
<evidence type="ECO:0000313" key="9">
    <source>
        <dbReference type="EMBL" id="NYI40245.1"/>
    </source>
</evidence>
<dbReference type="GO" id="GO:0005886">
    <property type="term" value="C:plasma membrane"/>
    <property type="evidence" value="ECO:0007669"/>
    <property type="project" value="UniProtKB-SubCell"/>
</dbReference>
<evidence type="ECO:0000256" key="2">
    <source>
        <dbReference type="ARBA" id="ARBA00010735"/>
    </source>
</evidence>
<gene>
    <name evidence="9" type="ORF">BKA03_000364</name>
</gene>
<dbReference type="GO" id="GO:1903785">
    <property type="term" value="P:L-valine transmembrane transport"/>
    <property type="evidence" value="ECO:0007669"/>
    <property type="project" value="TreeGrafter"/>
</dbReference>
<dbReference type="Pfam" id="PF03591">
    <property type="entry name" value="AzlC"/>
    <property type="match status" value="1"/>
</dbReference>
<dbReference type="EMBL" id="JACBZO010000001">
    <property type="protein sequence ID" value="NYI40245.1"/>
    <property type="molecule type" value="Genomic_DNA"/>
</dbReference>
<feature type="transmembrane region" description="Helical" evidence="8">
    <location>
        <begin position="39"/>
        <end position="58"/>
    </location>
</feature>
<feature type="transmembrane region" description="Helical" evidence="8">
    <location>
        <begin position="234"/>
        <end position="252"/>
    </location>
</feature>
<dbReference type="PANTHER" id="PTHR34979">
    <property type="entry name" value="INNER MEMBRANE PROTEIN YGAZ"/>
    <property type="match status" value="1"/>
</dbReference>
<comment type="caution">
    <text evidence="9">The sequence shown here is derived from an EMBL/GenBank/DDBJ whole genome shotgun (WGS) entry which is preliminary data.</text>
</comment>
<evidence type="ECO:0000256" key="4">
    <source>
        <dbReference type="ARBA" id="ARBA00022475"/>
    </source>
</evidence>
<dbReference type="InterPro" id="IPR011606">
    <property type="entry name" value="Brnchd-chn_aa_trnsp_permease"/>
</dbReference>
<reference evidence="9 10" key="1">
    <citation type="submission" date="2020-07" db="EMBL/GenBank/DDBJ databases">
        <title>Sequencing the genomes of 1000 actinobacteria strains.</title>
        <authorList>
            <person name="Klenk H.-P."/>
        </authorList>
    </citation>
    <scope>NUCLEOTIDE SEQUENCE [LARGE SCALE GENOMIC DNA]</scope>
    <source>
        <strain evidence="9 10">DSM 19970</strain>
    </source>
</reference>
<dbReference type="RefSeq" id="WP_179397649.1">
    <property type="nucleotide sequence ID" value="NZ_BBRC01000004.1"/>
</dbReference>
<keyword evidence="4" id="KW-1003">Cell membrane</keyword>
<evidence type="ECO:0000313" key="10">
    <source>
        <dbReference type="Proteomes" id="UP000547973"/>
    </source>
</evidence>
<keyword evidence="6 8" id="KW-1133">Transmembrane helix</keyword>
<keyword evidence="10" id="KW-1185">Reference proteome</keyword>
<feature type="transmembrane region" description="Helical" evidence="8">
    <location>
        <begin position="157"/>
        <end position="180"/>
    </location>
</feature>
<evidence type="ECO:0000256" key="6">
    <source>
        <dbReference type="ARBA" id="ARBA00022989"/>
    </source>
</evidence>
<evidence type="ECO:0000256" key="3">
    <source>
        <dbReference type="ARBA" id="ARBA00022448"/>
    </source>
</evidence>
<evidence type="ECO:0000256" key="1">
    <source>
        <dbReference type="ARBA" id="ARBA00004651"/>
    </source>
</evidence>
<proteinExistence type="inferred from homology"/>
<keyword evidence="5 8" id="KW-0812">Transmembrane</keyword>